<protein>
    <submittedName>
        <fullName evidence="1">Uncharacterized protein</fullName>
    </submittedName>
</protein>
<gene>
    <name evidence="1" type="ORF">TNIN_203001</name>
</gene>
<keyword evidence="2" id="KW-1185">Reference proteome</keyword>
<name>A0A8X6X3D4_9ARAC</name>
<dbReference type="OrthoDB" id="430476at2759"/>
<dbReference type="Proteomes" id="UP000886998">
    <property type="component" value="Unassembled WGS sequence"/>
</dbReference>
<proteinExistence type="predicted"/>
<dbReference type="EMBL" id="BMAV01005287">
    <property type="protein sequence ID" value="GFY46267.1"/>
    <property type="molecule type" value="Genomic_DNA"/>
</dbReference>
<evidence type="ECO:0000313" key="1">
    <source>
        <dbReference type="EMBL" id="GFY46267.1"/>
    </source>
</evidence>
<dbReference type="AlphaFoldDB" id="A0A8X6X3D4"/>
<accession>A0A8X6X3D4</accession>
<sequence length="86" mass="9944">MLMQESIKKQYKERCDLYRKANSCAKSVIGSTVTDAVYQKIMDKETAFEAWEALKHLQKISCLKFAQSSLYSAGFQERMSRHTLQS</sequence>
<organism evidence="1 2">
    <name type="scientific">Trichonephila inaurata madagascariensis</name>
    <dbReference type="NCBI Taxonomy" id="2747483"/>
    <lineage>
        <taxon>Eukaryota</taxon>
        <taxon>Metazoa</taxon>
        <taxon>Ecdysozoa</taxon>
        <taxon>Arthropoda</taxon>
        <taxon>Chelicerata</taxon>
        <taxon>Arachnida</taxon>
        <taxon>Araneae</taxon>
        <taxon>Araneomorphae</taxon>
        <taxon>Entelegynae</taxon>
        <taxon>Araneoidea</taxon>
        <taxon>Nephilidae</taxon>
        <taxon>Trichonephila</taxon>
        <taxon>Trichonephila inaurata</taxon>
    </lineage>
</organism>
<reference evidence="1" key="1">
    <citation type="submission" date="2020-08" db="EMBL/GenBank/DDBJ databases">
        <title>Multicomponent nature underlies the extraordinary mechanical properties of spider dragline silk.</title>
        <authorList>
            <person name="Kono N."/>
            <person name="Nakamura H."/>
            <person name="Mori M."/>
            <person name="Yoshida Y."/>
            <person name="Ohtoshi R."/>
            <person name="Malay A.D."/>
            <person name="Moran D.A.P."/>
            <person name="Tomita M."/>
            <person name="Numata K."/>
            <person name="Arakawa K."/>
        </authorList>
    </citation>
    <scope>NUCLEOTIDE SEQUENCE</scope>
</reference>
<comment type="caution">
    <text evidence="1">The sequence shown here is derived from an EMBL/GenBank/DDBJ whole genome shotgun (WGS) entry which is preliminary data.</text>
</comment>
<evidence type="ECO:0000313" key="2">
    <source>
        <dbReference type="Proteomes" id="UP000886998"/>
    </source>
</evidence>